<comment type="caution">
    <text evidence="1">The sequence shown here is derived from an EMBL/GenBank/DDBJ whole genome shotgun (WGS) entry which is preliminary data.</text>
</comment>
<protein>
    <submittedName>
        <fullName evidence="1">Uncharacterized protein</fullName>
    </submittedName>
</protein>
<evidence type="ECO:0000313" key="1">
    <source>
        <dbReference type="EMBL" id="KAJ7201404.1"/>
    </source>
</evidence>
<proteinExistence type="predicted"/>
<dbReference type="AlphaFoldDB" id="A0AAD6V2Z4"/>
<accession>A0AAD6V2Z4</accession>
<dbReference type="EMBL" id="JARJCW010000059">
    <property type="protein sequence ID" value="KAJ7201404.1"/>
    <property type="molecule type" value="Genomic_DNA"/>
</dbReference>
<dbReference type="Proteomes" id="UP001219525">
    <property type="component" value="Unassembled WGS sequence"/>
</dbReference>
<keyword evidence="2" id="KW-1185">Reference proteome</keyword>
<reference evidence="1" key="1">
    <citation type="submission" date="2023-03" db="EMBL/GenBank/DDBJ databases">
        <title>Massive genome expansion in bonnet fungi (Mycena s.s.) driven by repeated elements and novel gene families across ecological guilds.</title>
        <authorList>
            <consortium name="Lawrence Berkeley National Laboratory"/>
            <person name="Harder C.B."/>
            <person name="Miyauchi S."/>
            <person name="Viragh M."/>
            <person name="Kuo A."/>
            <person name="Thoen E."/>
            <person name="Andreopoulos B."/>
            <person name="Lu D."/>
            <person name="Skrede I."/>
            <person name="Drula E."/>
            <person name="Henrissat B."/>
            <person name="Morin E."/>
            <person name="Kohler A."/>
            <person name="Barry K."/>
            <person name="LaButti K."/>
            <person name="Morin E."/>
            <person name="Salamov A."/>
            <person name="Lipzen A."/>
            <person name="Mereny Z."/>
            <person name="Hegedus B."/>
            <person name="Baldrian P."/>
            <person name="Stursova M."/>
            <person name="Weitz H."/>
            <person name="Taylor A."/>
            <person name="Grigoriev I.V."/>
            <person name="Nagy L.G."/>
            <person name="Martin F."/>
            <person name="Kauserud H."/>
        </authorList>
    </citation>
    <scope>NUCLEOTIDE SEQUENCE</scope>
    <source>
        <strain evidence="1">9144</strain>
    </source>
</reference>
<sequence>MPELQHSTPVRSSTLRPAREFHGKNWTAAPGIAVPEMAGPVLGHCIAVLLVPATGLPGQYHPLSHAPKSGPREVGPAPPSLYEWRSWLLREKLSAVYSPYVKCTRWGWVTKENECEIKILLHLAQLAEETPAGLRYLFRPIHFQFCLAATLLHESTHLITKFAFRKITPKVAGTILRFGEAGESFEYAMFGGKLVCEWDDFEHAMLGGKLVCEWDDGHVADLKHLRRLLLRRLGENPMDYVLEEEDLASFLEKISNPTPDTVFEFNFEQKQPSVTPPGTIRTTHDGERLRGICQGKKVVPPGRMPDVTPPGRIRTGPMLGIGRCYHRPAGL</sequence>
<gene>
    <name evidence="1" type="ORF">GGX14DRAFT_656768</name>
</gene>
<organism evidence="1 2">
    <name type="scientific">Mycena pura</name>
    <dbReference type="NCBI Taxonomy" id="153505"/>
    <lineage>
        <taxon>Eukaryota</taxon>
        <taxon>Fungi</taxon>
        <taxon>Dikarya</taxon>
        <taxon>Basidiomycota</taxon>
        <taxon>Agaricomycotina</taxon>
        <taxon>Agaricomycetes</taxon>
        <taxon>Agaricomycetidae</taxon>
        <taxon>Agaricales</taxon>
        <taxon>Marasmiineae</taxon>
        <taxon>Mycenaceae</taxon>
        <taxon>Mycena</taxon>
    </lineage>
</organism>
<name>A0AAD6V2Z4_9AGAR</name>
<evidence type="ECO:0000313" key="2">
    <source>
        <dbReference type="Proteomes" id="UP001219525"/>
    </source>
</evidence>